<dbReference type="InterPro" id="IPR027417">
    <property type="entry name" value="P-loop_NTPase"/>
</dbReference>
<feature type="domain" description="Helicase ATP-binding" evidence="4">
    <location>
        <begin position="95"/>
        <end position="333"/>
    </location>
</feature>
<organism evidence="5 6">
    <name type="scientific">Vanrija pseudolonga</name>
    <dbReference type="NCBI Taxonomy" id="143232"/>
    <lineage>
        <taxon>Eukaryota</taxon>
        <taxon>Fungi</taxon>
        <taxon>Dikarya</taxon>
        <taxon>Basidiomycota</taxon>
        <taxon>Agaricomycotina</taxon>
        <taxon>Tremellomycetes</taxon>
        <taxon>Trichosporonales</taxon>
        <taxon>Trichosporonaceae</taxon>
        <taxon>Vanrija</taxon>
    </lineage>
</organism>
<keyword evidence="3" id="KW-0175">Coiled coil</keyword>
<evidence type="ECO:0000313" key="6">
    <source>
        <dbReference type="Proteomes" id="UP000827549"/>
    </source>
</evidence>
<keyword evidence="2" id="KW-0067">ATP-binding</keyword>
<dbReference type="Gene3D" id="3.40.50.300">
    <property type="entry name" value="P-loop containing nucleotide triphosphate hydrolases"/>
    <property type="match status" value="1"/>
</dbReference>
<evidence type="ECO:0000259" key="4">
    <source>
        <dbReference type="PROSITE" id="PS51192"/>
    </source>
</evidence>
<evidence type="ECO:0000256" key="2">
    <source>
        <dbReference type="ARBA" id="ARBA00022840"/>
    </source>
</evidence>
<gene>
    <name evidence="5" type="ORF">LOC62_03G005194</name>
</gene>
<sequence length="470" mass="53527">MPPPSFREVTARAWDVYDLVCFLGIDELQTDEVRTGAPLIDRGKAHQKKSDGSYLYPNDHAIRSACQFPFFLDRTPRLHQLWAVATYFALAFSGDSRFNKVAHYLIADATGLGKTTMMAMIVAYHVWLKHRLREDPTFVAPVMAPEKVYLMKGKWKETVSQSAPVRFHPGDGVKKIEPVLIVTTTSVLPQIQDELCELLDGDHFIVAGLEKAHKSHELRHRKQFWNLLGKERVPVVITTWIALRDEFKEVFDSGDFKSDFKNISLFSSSSRKVIRWGMAFYDEVQTVRNPEAEVSIATASLSQVARMTFGTTATPFFNDPLDLLNILRALGTSDSDLRPPRSIPLPTSSSVRESTLGSLMKTYNVRAAYWPIIIQCRILENRRNQLQHTIKELRKNMRDGEDTIPLGSNWEFIALPVNDKSKQVIEDWAQWEKDVAELVMEPIAQLGQPFMLRRVLDTKDEDDNCLGCDV</sequence>
<dbReference type="RefSeq" id="XP_062627703.1">
    <property type="nucleotide sequence ID" value="XM_062771719.1"/>
</dbReference>
<name>A0AAF1BHY3_9TREE</name>
<dbReference type="InterPro" id="IPR014001">
    <property type="entry name" value="Helicase_ATP-bd"/>
</dbReference>
<accession>A0AAF1BHY3</accession>
<evidence type="ECO:0000313" key="5">
    <source>
        <dbReference type="EMBL" id="WOO81671.1"/>
    </source>
</evidence>
<keyword evidence="1" id="KW-0547">Nucleotide-binding</keyword>
<dbReference type="EMBL" id="CP086716">
    <property type="protein sequence ID" value="WOO81671.1"/>
    <property type="molecule type" value="Genomic_DNA"/>
</dbReference>
<reference evidence="5" key="1">
    <citation type="submission" date="2023-10" db="EMBL/GenBank/DDBJ databases">
        <authorList>
            <person name="Noh H."/>
        </authorList>
    </citation>
    <scope>NUCLEOTIDE SEQUENCE</scope>
    <source>
        <strain evidence="5">DUCC4014</strain>
    </source>
</reference>
<dbReference type="Proteomes" id="UP000827549">
    <property type="component" value="Chromosome 3"/>
</dbReference>
<dbReference type="AlphaFoldDB" id="A0AAF1BHY3"/>
<evidence type="ECO:0000256" key="1">
    <source>
        <dbReference type="ARBA" id="ARBA00022741"/>
    </source>
</evidence>
<protein>
    <recommendedName>
        <fullName evidence="4">Helicase ATP-binding domain-containing protein</fullName>
    </recommendedName>
</protein>
<dbReference type="PROSITE" id="PS51192">
    <property type="entry name" value="HELICASE_ATP_BIND_1"/>
    <property type="match status" value="1"/>
</dbReference>
<dbReference type="SUPFAM" id="SSF52540">
    <property type="entry name" value="P-loop containing nucleoside triphosphate hydrolases"/>
    <property type="match status" value="1"/>
</dbReference>
<feature type="coiled-coil region" evidence="3">
    <location>
        <begin position="376"/>
        <end position="403"/>
    </location>
</feature>
<proteinExistence type="predicted"/>
<keyword evidence="6" id="KW-1185">Reference proteome</keyword>
<dbReference type="GO" id="GO:0005524">
    <property type="term" value="F:ATP binding"/>
    <property type="evidence" value="ECO:0007669"/>
    <property type="project" value="InterPro"/>
</dbReference>
<dbReference type="GeneID" id="87808424"/>
<evidence type="ECO:0000256" key="3">
    <source>
        <dbReference type="SAM" id="Coils"/>
    </source>
</evidence>
<dbReference type="InterPro" id="IPR000330">
    <property type="entry name" value="SNF2_N"/>
</dbReference>
<dbReference type="Pfam" id="PF00176">
    <property type="entry name" value="SNF2-rel_dom"/>
    <property type="match status" value="1"/>
</dbReference>
<dbReference type="SMART" id="SM00487">
    <property type="entry name" value="DEXDc"/>
    <property type="match status" value="1"/>
</dbReference>